<organism evidence="1 2">
    <name type="scientific">Racocetra persica</name>
    <dbReference type="NCBI Taxonomy" id="160502"/>
    <lineage>
        <taxon>Eukaryota</taxon>
        <taxon>Fungi</taxon>
        <taxon>Fungi incertae sedis</taxon>
        <taxon>Mucoromycota</taxon>
        <taxon>Glomeromycotina</taxon>
        <taxon>Glomeromycetes</taxon>
        <taxon>Diversisporales</taxon>
        <taxon>Gigasporaceae</taxon>
        <taxon>Racocetra</taxon>
    </lineage>
</organism>
<feature type="non-terminal residue" evidence="1">
    <location>
        <position position="325"/>
    </location>
</feature>
<reference evidence="1" key="1">
    <citation type="submission" date="2021-06" db="EMBL/GenBank/DDBJ databases">
        <authorList>
            <person name="Kallberg Y."/>
            <person name="Tangrot J."/>
            <person name="Rosling A."/>
        </authorList>
    </citation>
    <scope>NUCLEOTIDE SEQUENCE</scope>
    <source>
        <strain evidence="1">MA461A</strain>
    </source>
</reference>
<evidence type="ECO:0000313" key="2">
    <source>
        <dbReference type="Proteomes" id="UP000789920"/>
    </source>
</evidence>
<evidence type="ECO:0000313" key="1">
    <source>
        <dbReference type="EMBL" id="CAG8808306.1"/>
    </source>
</evidence>
<sequence>MTWSNATRVLIHIGDAPPHGRRFTNLYDDEYLDDDYPEGDPNGLTAESVLKKMQLKKILYYFGKINDFTDVMINVFREIIGELPIFDLMTTGHNPEALNNHPKKTGKLLYCILPKTLSEVKDEYYFINSNLIEQDISFKLAPQPFSVGAERYAYFALDTSFGQANKLVIKKYHDVKISTTERYLESVEISNIAYFFSTKFNIAAKRVGVNKKVRFINAKVLHDKADNTYYSIEKYIDNAEFKKFNVSSGLITEFHSILEAFAHFTYQYSEEYLVVYDLQGVELHDEFLLTDPAIHCIDLLRFGNTNLGKRGIQKCFLAKHKCNDI</sequence>
<dbReference type="EMBL" id="CAJVQC010068699">
    <property type="protein sequence ID" value="CAG8808306.1"/>
    <property type="molecule type" value="Genomic_DNA"/>
</dbReference>
<name>A0ACA9RSW7_9GLOM</name>
<protein>
    <submittedName>
        <fullName evidence="1">25628_t:CDS:1</fullName>
    </submittedName>
</protein>
<dbReference type="Proteomes" id="UP000789920">
    <property type="component" value="Unassembled WGS sequence"/>
</dbReference>
<gene>
    <name evidence="1" type="ORF">RPERSI_LOCUS22592</name>
</gene>
<keyword evidence="2" id="KW-1185">Reference proteome</keyword>
<comment type="caution">
    <text evidence="1">The sequence shown here is derived from an EMBL/GenBank/DDBJ whole genome shotgun (WGS) entry which is preliminary data.</text>
</comment>
<accession>A0ACA9RSW7</accession>
<proteinExistence type="predicted"/>